<evidence type="ECO:0000313" key="2">
    <source>
        <dbReference type="Proteomes" id="UP000483379"/>
    </source>
</evidence>
<gene>
    <name evidence="1" type="ORF">G3446_25345</name>
</gene>
<accession>A0A6M0K5X0</accession>
<protein>
    <submittedName>
        <fullName evidence="1">Uncharacterized protein</fullName>
    </submittedName>
</protein>
<dbReference type="EMBL" id="JAAIJQ010000154">
    <property type="protein sequence ID" value="NEV65130.1"/>
    <property type="molecule type" value="Genomic_DNA"/>
</dbReference>
<sequence length="61" mass="6825">MRLVARLRERGGALQEAPAGTFGFCATVERVFVDRTVRRDKQEVLFGISNQVEVFQPVADS</sequence>
<dbReference type="RefSeq" id="WP_164456457.1">
    <property type="nucleotide sequence ID" value="NZ_JAAIJQ010000154.1"/>
</dbReference>
<dbReference type="AlphaFoldDB" id="A0A6M0K5X0"/>
<proteinExistence type="predicted"/>
<name>A0A6M0K5X0_9GAMM</name>
<keyword evidence="2" id="KW-1185">Reference proteome</keyword>
<evidence type="ECO:0000313" key="1">
    <source>
        <dbReference type="EMBL" id="NEV65130.1"/>
    </source>
</evidence>
<reference evidence="1 2" key="1">
    <citation type="submission" date="2020-02" db="EMBL/GenBank/DDBJ databases">
        <title>Genome sequences of Thiorhodococcus mannitoliphagus and Thiorhodococcus minor, purple sulfur photosynthetic bacteria in the gammaproteobacterial family, Chromatiaceae.</title>
        <authorList>
            <person name="Aviles F.A."/>
            <person name="Meyer T.E."/>
            <person name="Kyndt J.A."/>
        </authorList>
    </citation>
    <scope>NUCLEOTIDE SEQUENCE [LARGE SCALE GENOMIC DNA]</scope>
    <source>
        <strain evidence="1 2">DSM 11518</strain>
    </source>
</reference>
<comment type="caution">
    <text evidence="1">The sequence shown here is derived from an EMBL/GenBank/DDBJ whole genome shotgun (WGS) entry which is preliminary data.</text>
</comment>
<dbReference type="Proteomes" id="UP000483379">
    <property type="component" value="Unassembled WGS sequence"/>
</dbReference>
<organism evidence="1 2">
    <name type="scientific">Thiorhodococcus minor</name>
    <dbReference type="NCBI Taxonomy" id="57489"/>
    <lineage>
        <taxon>Bacteria</taxon>
        <taxon>Pseudomonadati</taxon>
        <taxon>Pseudomonadota</taxon>
        <taxon>Gammaproteobacteria</taxon>
        <taxon>Chromatiales</taxon>
        <taxon>Chromatiaceae</taxon>
        <taxon>Thiorhodococcus</taxon>
    </lineage>
</organism>